<evidence type="ECO:0000313" key="2">
    <source>
        <dbReference type="Proteomes" id="UP000789525"/>
    </source>
</evidence>
<name>A0ACA9L977_9GLOM</name>
<dbReference type="Proteomes" id="UP000789525">
    <property type="component" value="Unassembled WGS sequence"/>
</dbReference>
<evidence type="ECO:0000313" key="1">
    <source>
        <dbReference type="EMBL" id="CAG8511783.1"/>
    </source>
</evidence>
<proteinExistence type="predicted"/>
<comment type="caution">
    <text evidence="1">The sequence shown here is derived from an EMBL/GenBank/DDBJ whole genome shotgun (WGS) entry which is preliminary data.</text>
</comment>
<dbReference type="EMBL" id="CAJVPT010004740">
    <property type="protein sequence ID" value="CAG8511783.1"/>
    <property type="molecule type" value="Genomic_DNA"/>
</dbReference>
<sequence length="425" mass="48234">CIRSWKEAIGDSPWSSPEFVHINIAIARLFNCLMVSMHEQKGKHWDFIFGLVEDWEKALRLSEELELSGTSDEPIVELDRGLRSLIIEANNGDYLDDAHSASPDSPATHKAFGYLLAWMLIFDHFENTTFKFKSQFVQHLKELDITSRLHDYIFETLGLGTSDVYDLSKWDIREFYVEGHGGLNVKNASSALALTGECYTEKHFSPVIIQQQLDMLQSEDVKSQLEDEKFSIRVARSSNEVIASYNVDEYVMEISIRMPNNFPLRQAEFGTLERMGTTNVTDLKWAKLPVQTVVNSQNGNLDMALNLFKNNIKLRFQGVEDCTICYSVVSLDDRSLPSKHCNTCKNRFHASCLYKGRSRFARLGLSVHITASFINPGIQNRTVLEIFNASSLTLALYPGTKVCQMIFMKMEGKAAYSGIFQGQDL</sequence>
<reference evidence="1" key="1">
    <citation type="submission" date="2021-06" db="EMBL/GenBank/DDBJ databases">
        <authorList>
            <person name="Kallberg Y."/>
            <person name="Tangrot J."/>
            <person name="Rosling A."/>
        </authorList>
    </citation>
    <scope>NUCLEOTIDE SEQUENCE</scope>
    <source>
        <strain evidence="1">CL356</strain>
    </source>
</reference>
<organism evidence="1 2">
    <name type="scientific">Acaulospora colombiana</name>
    <dbReference type="NCBI Taxonomy" id="27376"/>
    <lineage>
        <taxon>Eukaryota</taxon>
        <taxon>Fungi</taxon>
        <taxon>Fungi incertae sedis</taxon>
        <taxon>Mucoromycota</taxon>
        <taxon>Glomeromycotina</taxon>
        <taxon>Glomeromycetes</taxon>
        <taxon>Diversisporales</taxon>
        <taxon>Acaulosporaceae</taxon>
        <taxon>Acaulospora</taxon>
    </lineage>
</organism>
<accession>A0ACA9L977</accession>
<feature type="non-terminal residue" evidence="1">
    <location>
        <position position="1"/>
    </location>
</feature>
<protein>
    <submittedName>
        <fullName evidence="1">4841_t:CDS:1</fullName>
    </submittedName>
</protein>
<gene>
    <name evidence="1" type="ORF">ACOLOM_LOCUS3253</name>
</gene>
<keyword evidence="2" id="KW-1185">Reference proteome</keyword>